<dbReference type="Proteomes" id="UP000229315">
    <property type="component" value="Unassembled WGS sequence"/>
</dbReference>
<dbReference type="CDD" id="cd00209">
    <property type="entry name" value="DHFR"/>
    <property type="match status" value="1"/>
</dbReference>
<dbReference type="GO" id="GO:0046654">
    <property type="term" value="P:tetrahydrofolate biosynthetic process"/>
    <property type="evidence" value="ECO:0007669"/>
    <property type="project" value="UniProtKB-UniPathway"/>
</dbReference>
<dbReference type="InterPro" id="IPR001796">
    <property type="entry name" value="DHFR_dom"/>
</dbReference>
<comment type="function">
    <text evidence="7">Key enzyme in folate metabolism. Catalyzes an essential reaction for de novo glycine and purine synthesis, and for DNA precursor synthesis.</text>
</comment>
<dbReference type="GO" id="GO:0046452">
    <property type="term" value="P:dihydrofolate metabolic process"/>
    <property type="evidence" value="ECO:0007669"/>
    <property type="project" value="TreeGrafter"/>
</dbReference>
<dbReference type="GO" id="GO:0006730">
    <property type="term" value="P:one-carbon metabolic process"/>
    <property type="evidence" value="ECO:0007669"/>
    <property type="project" value="UniProtKB-KW"/>
</dbReference>
<evidence type="ECO:0000256" key="7">
    <source>
        <dbReference type="PIRNR" id="PIRNR000194"/>
    </source>
</evidence>
<keyword evidence="4 7" id="KW-0554">One-carbon metabolism</keyword>
<dbReference type="EMBL" id="PFBH01000017">
    <property type="protein sequence ID" value="PIR85041.1"/>
    <property type="molecule type" value="Genomic_DNA"/>
</dbReference>
<evidence type="ECO:0000256" key="1">
    <source>
        <dbReference type="ARBA" id="ARBA00004903"/>
    </source>
</evidence>
<evidence type="ECO:0000313" key="9">
    <source>
        <dbReference type="EMBL" id="PIR85041.1"/>
    </source>
</evidence>
<keyword evidence="5 7" id="KW-0521">NADP</keyword>
<keyword evidence="6 7" id="KW-0560">Oxidoreductase</keyword>
<evidence type="ECO:0000256" key="4">
    <source>
        <dbReference type="ARBA" id="ARBA00022563"/>
    </source>
</evidence>
<organism evidence="9 10">
    <name type="scientific">Candidatus Kaiserbacteria bacterium CG10_big_fil_rev_8_21_14_0_10_45_20</name>
    <dbReference type="NCBI Taxonomy" id="1974607"/>
    <lineage>
        <taxon>Bacteria</taxon>
        <taxon>Candidatus Kaiseribacteriota</taxon>
    </lineage>
</organism>
<sequence>MISVIAAIGKNRAIGKDNTLLWHIPDDLKHFKEVTLGSPIIMGRKTFESILSILGKPLPQRINIVVTRNDSWTYPGVVVASSIDDAVQKARSLNHPEVFIGGGGELYTQALPLADRIYLTLIDDEKEGDVFFPDYSPFSKVISREKRKYGEINYEWLVLER</sequence>
<reference evidence="10" key="1">
    <citation type="submission" date="2017-09" db="EMBL/GenBank/DDBJ databases">
        <title>Depth-based differentiation of microbial function through sediment-hosted aquifers and enrichment of novel symbionts in the deep terrestrial subsurface.</title>
        <authorList>
            <person name="Probst A.J."/>
            <person name="Ladd B."/>
            <person name="Jarett J.K."/>
            <person name="Geller-Mcgrath D.E."/>
            <person name="Sieber C.M.K."/>
            <person name="Emerson J.B."/>
            <person name="Anantharaman K."/>
            <person name="Thomas B.C."/>
            <person name="Malmstrom R."/>
            <person name="Stieglmeier M."/>
            <person name="Klingl A."/>
            <person name="Woyke T."/>
            <person name="Ryan C.M."/>
            <person name="Banfield J.F."/>
        </authorList>
    </citation>
    <scope>NUCLEOTIDE SEQUENCE [LARGE SCALE GENOMIC DNA]</scope>
</reference>
<dbReference type="GO" id="GO:0050661">
    <property type="term" value="F:NADP binding"/>
    <property type="evidence" value="ECO:0007669"/>
    <property type="project" value="InterPro"/>
</dbReference>
<dbReference type="PIRSF" id="PIRSF000194">
    <property type="entry name" value="DHFR"/>
    <property type="match status" value="1"/>
</dbReference>
<dbReference type="GO" id="GO:0004146">
    <property type="term" value="F:dihydrofolate reductase activity"/>
    <property type="evidence" value="ECO:0007669"/>
    <property type="project" value="UniProtKB-EC"/>
</dbReference>
<dbReference type="PANTHER" id="PTHR48069">
    <property type="entry name" value="DIHYDROFOLATE REDUCTASE"/>
    <property type="match status" value="1"/>
</dbReference>
<comment type="pathway">
    <text evidence="1 7">Cofactor biosynthesis; tetrahydrofolate biosynthesis; 5,6,7,8-tetrahydrofolate from 7,8-dihydrofolate: step 1/1.</text>
</comment>
<dbReference type="InterPro" id="IPR012259">
    <property type="entry name" value="DHFR"/>
</dbReference>
<evidence type="ECO:0000313" key="10">
    <source>
        <dbReference type="Proteomes" id="UP000229315"/>
    </source>
</evidence>
<dbReference type="EC" id="1.5.1.3" evidence="3 7"/>
<comment type="caution">
    <text evidence="9">The sequence shown here is derived from an EMBL/GenBank/DDBJ whole genome shotgun (WGS) entry which is preliminary data.</text>
</comment>
<gene>
    <name evidence="9" type="ORF">COU15_02980</name>
</gene>
<dbReference type="AlphaFoldDB" id="A0A2H0UF75"/>
<feature type="domain" description="DHFR" evidence="8">
    <location>
        <begin position="1"/>
        <end position="161"/>
    </location>
</feature>
<accession>A0A2H0UF75</accession>
<dbReference type="InterPro" id="IPR024072">
    <property type="entry name" value="DHFR-like_dom_sf"/>
</dbReference>
<dbReference type="Gene3D" id="3.40.430.10">
    <property type="entry name" value="Dihydrofolate Reductase, subunit A"/>
    <property type="match status" value="1"/>
</dbReference>
<dbReference type="GO" id="GO:0046655">
    <property type="term" value="P:folic acid metabolic process"/>
    <property type="evidence" value="ECO:0007669"/>
    <property type="project" value="TreeGrafter"/>
</dbReference>
<dbReference type="PRINTS" id="PR00070">
    <property type="entry name" value="DHFR"/>
</dbReference>
<comment type="catalytic activity">
    <reaction evidence="7">
        <text>(6S)-5,6,7,8-tetrahydrofolate + NADP(+) = 7,8-dihydrofolate + NADPH + H(+)</text>
        <dbReference type="Rhea" id="RHEA:15009"/>
        <dbReference type="ChEBI" id="CHEBI:15378"/>
        <dbReference type="ChEBI" id="CHEBI:57451"/>
        <dbReference type="ChEBI" id="CHEBI:57453"/>
        <dbReference type="ChEBI" id="CHEBI:57783"/>
        <dbReference type="ChEBI" id="CHEBI:58349"/>
        <dbReference type="EC" id="1.5.1.3"/>
    </reaction>
</comment>
<evidence type="ECO:0000256" key="5">
    <source>
        <dbReference type="ARBA" id="ARBA00022857"/>
    </source>
</evidence>
<proteinExistence type="inferred from homology"/>
<evidence type="ECO:0000256" key="3">
    <source>
        <dbReference type="ARBA" id="ARBA00012856"/>
    </source>
</evidence>
<protein>
    <recommendedName>
        <fullName evidence="3 7">Dihydrofolate reductase</fullName>
        <ecNumber evidence="3 7">1.5.1.3</ecNumber>
    </recommendedName>
</protein>
<name>A0A2H0UF75_9BACT</name>
<dbReference type="PANTHER" id="PTHR48069:SF3">
    <property type="entry name" value="DIHYDROFOLATE REDUCTASE"/>
    <property type="match status" value="1"/>
</dbReference>
<evidence type="ECO:0000256" key="6">
    <source>
        <dbReference type="ARBA" id="ARBA00023002"/>
    </source>
</evidence>
<comment type="similarity">
    <text evidence="2 7">Belongs to the dihydrofolate reductase family.</text>
</comment>
<dbReference type="UniPathway" id="UPA00077">
    <property type="reaction ID" value="UER00158"/>
</dbReference>
<dbReference type="Pfam" id="PF00186">
    <property type="entry name" value="DHFR_1"/>
    <property type="match status" value="1"/>
</dbReference>
<evidence type="ECO:0000259" key="8">
    <source>
        <dbReference type="PROSITE" id="PS51330"/>
    </source>
</evidence>
<dbReference type="SUPFAM" id="SSF53597">
    <property type="entry name" value="Dihydrofolate reductase-like"/>
    <property type="match status" value="1"/>
</dbReference>
<dbReference type="PROSITE" id="PS51330">
    <property type="entry name" value="DHFR_2"/>
    <property type="match status" value="1"/>
</dbReference>
<evidence type="ECO:0000256" key="2">
    <source>
        <dbReference type="ARBA" id="ARBA00009539"/>
    </source>
</evidence>